<dbReference type="PROSITE" id="PS00715">
    <property type="entry name" value="SIGMA70_1"/>
    <property type="match status" value="1"/>
</dbReference>
<name>A0A7C0U3Y5_DESA2</name>
<dbReference type="GO" id="GO:0003677">
    <property type="term" value="F:DNA binding"/>
    <property type="evidence" value="ECO:0007669"/>
    <property type="project" value="UniProtKB-KW"/>
</dbReference>
<evidence type="ECO:0000256" key="1">
    <source>
        <dbReference type="ARBA" id="ARBA00023015"/>
    </source>
</evidence>
<dbReference type="Pfam" id="PF00140">
    <property type="entry name" value="Sigma70_r1_2"/>
    <property type="match status" value="1"/>
</dbReference>
<evidence type="ECO:0000313" key="6">
    <source>
        <dbReference type="EMBL" id="HDD45023.1"/>
    </source>
</evidence>
<keyword evidence="4" id="KW-0804">Transcription</keyword>
<sequence length="223" mass="25990">MITEKEDFETILSEEEKSGTIVPPSGAAIVQRYLWEINRYPILTPEEEFRLAKLYKEKHDREAAFKLITSNLRLVVKIALEFQHFWVSNLMDLIQEGNIGLMMALKKYDPDKGIRFSYYATFWIKAYILKFILDNWRLVKIGTTQAQRKLFYNLYKEKEKLAQLGYEPMPQLIAQRLQVRESDVIEMEQRMGSSEVSLDAPLSADTDDSLVEVIPAQSETPEE</sequence>
<accession>A0A7C0U3Y5</accession>
<feature type="non-terminal residue" evidence="6">
    <location>
        <position position="223"/>
    </location>
</feature>
<dbReference type="Gene3D" id="1.10.601.10">
    <property type="entry name" value="RNA Polymerase Primary Sigma Factor"/>
    <property type="match status" value="1"/>
</dbReference>
<dbReference type="GO" id="GO:0016987">
    <property type="term" value="F:sigma factor activity"/>
    <property type="evidence" value="ECO:0007669"/>
    <property type="project" value="UniProtKB-KW"/>
</dbReference>
<comment type="caution">
    <text evidence="6">The sequence shown here is derived from an EMBL/GenBank/DDBJ whole genome shotgun (WGS) entry which is preliminary data.</text>
</comment>
<keyword evidence="3" id="KW-0238">DNA-binding</keyword>
<dbReference type="SUPFAM" id="SSF88946">
    <property type="entry name" value="Sigma2 domain of RNA polymerase sigma factors"/>
    <property type="match status" value="1"/>
</dbReference>
<dbReference type="PANTHER" id="PTHR30376:SF3">
    <property type="entry name" value="RNA POLYMERASE SIGMA FACTOR RPOH"/>
    <property type="match status" value="1"/>
</dbReference>
<dbReference type="EMBL" id="DRBS01000339">
    <property type="protein sequence ID" value="HDD45023.1"/>
    <property type="molecule type" value="Genomic_DNA"/>
</dbReference>
<protein>
    <submittedName>
        <fullName evidence="6">Sigma-70 family RNA polymerase sigma factor</fullName>
    </submittedName>
</protein>
<evidence type="ECO:0000256" key="3">
    <source>
        <dbReference type="ARBA" id="ARBA00023125"/>
    </source>
</evidence>
<dbReference type="InterPro" id="IPR013325">
    <property type="entry name" value="RNA_pol_sigma_r2"/>
</dbReference>
<dbReference type="InterPro" id="IPR000943">
    <property type="entry name" value="RNA_pol_sigma70"/>
</dbReference>
<dbReference type="Gene3D" id="1.10.10.10">
    <property type="entry name" value="Winged helix-like DNA-binding domain superfamily/Winged helix DNA-binding domain"/>
    <property type="match status" value="1"/>
</dbReference>
<dbReference type="Proteomes" id="UP000886289">
    <property type="component" value="Unassembled WGS sequence"/>
</dbReference>
<gene>
    <name evidence="6" type="ORF">ENG63_09235</name>
</gene>
<dbReference type="InterPro" id="IPR009042">
    <property type="entry name" value="RNA_pol_sigma70_r1_2"/>
</dbReference>
<evidence type="ECO:0000259" key="5">
    <source>
        <dbReference type="PROSITE" id="PS00715"/>
    </source>
</evidence>
<dbReference type="GO" id="GO:0006352">
    <property type="term" value="P:DNA-templated transcription initiation"/>
    <property type="evidence" value="ECO:0007669"/>
    <property type="project" value="InterPro"/>
</dbReference>
<reference evidence="6" key="1">
    <citation type="journal article" date="2020" name="mSystems">
        <title>Genome- and Community-Level Interaction Insights into Carbon Utilization and Element Cycling Functions of Hydrothermarchaeota in Hydrothermal Sediment.</title>
        <authorList>
            <person name="Zhou Z."/>
            <person name="Liu Y."/>
            <person name="Xu W."/>
            <person name="Pan J."/>
            <person name="Luo Z.H."/>
            <person name="Li M."/>
        </authorList>
    </citation>
    <scope>NUCLEOTIDE SEQUENCE [LARGE SCALE GENOMIC DNA]</scope>
    <source>
        <strain evidence="6">HyVt-233</strain>
    </source>
</reference>
<proteinExistence type="predicted"/>
<dbReference type="PANTHER" id="PTHR30376">
    <property type="entry name" value="SIGMA FACTOR RPOH HEAT SHOCK RELATED"/>
    <property type="match status" value="1"/>
</dbReference>
<evidence type="ECO:0000256" key="4">
    <source>
        <dbReference type="ARBA" id="ARBA00023163"/>
    </source>
</evidence>
<evidence type="ECO:0000256" key="2">
    <source>
        <dbReference type="ARBA" id="ARBA00023082"/>
    </source>
</evidence>
<dbReference type="InterPro" id="IPR014284">
    <property type="entry name" value="RNA_pol_sigma-70_dom"/>
</dbReference>
<dbReference type="NCBIfam" id="TIGR02937">
    <property type="entry name" value="sigma70-ECF"/>
    <property type="match status" value="1"/>
</dbReference>
<dbReference type="PRINTS" id="PR00046">
    <property type="entry name" value="SIGMA70FCT"/>
</dbReference>
<dbReference type="InterPro" id="IPR007627">
    <property type="entry name" value="RNA_pol_sigma70_r2"/>
</dbReference>
<dbReference type="InterPro" id="IPR050813">
    <property type="entry name" value="Sigma-70_Factor"/>
</dbReference>
<keyword evidence="2" id="KW-0731">Sigma factor</keyword>
<dbReference type="AlphaFoldDB" id="A0A7C0U3Y5"/>
<organism evidence="6">
    <name type="scientific">Desulfofervidus auxilii</name>
    <dbReference type="NCBI Taxonomy" id="1621989"/>
    <lineage>
        <taxon>Bacteria</taxon>
        <taxon>Pseudomonadati</taxon>
        <taxon>Thermodesulfobacteriota</taxon>
        <taxon>Candidatus Desulfofervidia</taxon>
        <taxon>Candidatus Desulfofervidales</taxon>
        <taxon>Candidatus Desulfofervidaceae</taxon>
        <taxon>Candidatus Desulfofervidus</taxon>
    </lineage>
</organism>
<dbReference type="Pfam" id="PF04539">
    <property type="entry name" value="Sigma70_r3"/>
    <property type="match status" value="1"/>
</dbReference>
<feature type="domain" description="RNA polymerase sigma-70" evidence="5">
    <location>
        <begin position="92"/>
        <end position="105"/>
    </location>
</feature>
<keyword evidence="1" id="KW-0805">Transcription regulation</keyword>
<dbReference type="InterPro" id="IPR007624">
    <property type="entry name" value="RNA_pol_sigma70_r3"/>
</dbReference>
<dbReference type="Pfam" id="PF04542">
    <property type="entry name" value="Sigma70_r2"/>
    <property type="match status" value="1"/>
</dbReference>
<dbReference type="InterPro" id="IPR036388">
    <property type="entry name" value="WH-like_DNA-bd_sf"/>
</dbReference>